<dbReference type="Proteomes" id="UP000178448">
    <property type="component" value="Unassembled WGS sequence"/>
</dbReference>
<dbReference type="EMBL" id="MFJD01000009">
    <property type="protein sequence ID" value="OGG01858.1"/>
    <property type="molecule type" value="Genomic_DNA"/>
</dbReference>
<evidence type="ECO:0000313" key="12">
    <source>
        <dbReference type="EMBL" id="OGG01858.1"/>
    </source>
</evidence>
<evidence type="ECO:0000256" key="5">
    <source>
        <dbReference type="ARBA" id="ARBA00022908"/>
    </source>
</evidence>
<dbReference type="PANTHER" id="PTHR30349:SF77">
    <property type="entry name" value="TYROSINE RECOMBINASE XERC"/>
    <property type="match status" value="1"/>
</dbReference>
<dbReference type="SUPFAM" id="SSF56349">
    <property type="entry name" value="DNA breaking-rejoining enzymes"/>
    <property type="match status" value="1"/>
</dbReference>
<dbReference type="InterPro" id="IPR050090">
    <property type="entry name" value="Tyrosine_recombinase_XerCD"/>
</dbReference>
<comment type="subcellular location">
    <subcellularLocation>
        <location evidence="1">Cytoplasm</location>
    </subcellularLocation>
</comment>
<keyword evidence="2" id="KW-0963">Cytoplasm</keyword>
<dbReference type="Pfam" id="PF02899">
    <property type="entry name" value="Phage_int_SAM_1"/>
    <property type="match status" value="1"/>
</dbReference>
<sequence>MTLQELLNEFLEYLEIERNVSRLTIRNYRHYLDRFLGFLAGHIPSPSLGKSGPEKAVNGKPLPVTAITAASVREYRLFLSRYVDDHGLSLKRATQNYHLIALRSFLKFLLKRDYDVLSPEKIELPKAESRSIKFLERDQVERLLNMPEISKIEGLRDKAILEVLFSTGLRVSELVSLNRDQINLDRQEFGVIGKGRRARVVFLSDAATDWVRRYLEAREDQAVPLFIRYSGKTPDRDDKSGNSLRLTARSVQRMVEKYVRRARLPVKITPHGLRHSFATDLLSGGADLRAIQEMLGHKNVSTTQIYTHITNPQLKVIHEKFHRR</sequence>
<organism evidence="12 13">
    <name type="scientific">Candidatus Gottesmanbacteria bacterium RBG_16_52_11</name>
    <dbReference type="NCBI Taxonomy" id="1798374"/>
    <lineage>
        <taxon>Bacteria</taxon>
        <taxon>Candidatus Gottesmaniibacteriota</taxon>
    </lineage>
</organism>
<evidence type="ECO:0000256" key="3">
    <source>
        <dbReference type="ARBA" id="ARBA00022618"/>
    </source>
</evidence>
<dbReference type="GO" id="GO:0006310">
    <property type="term" value="P:DNA recombination"/>
    <property type="evidence" value="ECO:0007669"/>
    <property type="project" value="UniProtKB-KW"/>
</dbReference>
<dbReference type="InterPro" id="IPR011010">
    <property type="entry name" value="DNA_brk_join_enz"/>
</dbReference>
<keyword evidence="4" id="KW-0159">Chromosome partition</keyword>
<dbReference type="InterPro" id="IPR010998">
    <property type="entry name" value="Integrase_recombinase_N"/>
</dbReference>
<evidence type="ECO:0000256" key="9">
    <source>
        <dbReference type="PROSITE-ProRule" id="PRU01248"/>
    </source>
</evidence>
<keyword evidence="6 9" id="KW-0238">DNA-binding</keyword>
<gene>
    <name evidence="12" type="ORF">A2Z33_01240</name>
</gene>
<dbReference type="GO" id="GO:0051301">
    <property type="term" value="P:cell division"/>
    <property type="evidence" value="ECO:0007669"/>
    <property type="project" value="UniProtKB-KW"/>
</dbReference>
<dbReference type="GO" id="GO:0015074">
    <property type="term" value="P:DNA integration"/>
    <property type="evidence" value="ECO:0007669"/>
    <property type="project" value="UniProtKB-KW"/>
</dbReference>
<evidence type="ECO:0000256" key="1">
    <source>
        <dbReference type="ARBA" id="ARBA00004496"/>
    </source>
</evidence>
<evidence type="ECO:0000259" key="10">
    <source>
        <dbReference type="PROSITE" id="PS51898"/>
    </source>
</evidence>
<dbReference type="GO" id="GO:0003677">
    <property type="term" value="F:DNA binding"/>
    <property type="evidence" value="ECO:0007669"/>
    <property type="project" value="UniProtKB-UniRule"/>
</dbReference>
<dbReference type="GO" id="GO:0007059">
    <property type="term" value="P:chromosome segregation"/>
    <property type="evidence" value="ECO:0007669"/>
    <property type="project" value="UniProtKB-KW"/>
</dbReference>
<dbReference type="PROSITE" id="PS51898">
    <property type="entry name" value="TYR_RECOMBINASE"/>
    <property type="match status" value="1"/>
</dbReference>
<dbReference type="PANTHER" id="PTHR30349">
    <property type="entry name" value="PHAGE INTEGRASE-RELATED"/>
    <property type="match status" value="1"/>
</dbReference>
<evidence type="ECO:0000256" key="7">
    <source>
        <dbReference type="ARBA" id="ARBA00023172"/>
    </source>
</evidence>
<evidence type="ECO:0000256" key="2">
    <source>
        <dbReference type="ARBA" id="ARBA00022490"/>
    </source>
</evidence>
<dbReference type="InterPro" id="IPR004107">
    <property type="entry name" value="Integrase_SAM-like_N"/>
</dbReference>
<dbReference type="InterPro" id="IPR044068">
    <property type="entry name" value="CB"/>
</dbReference>
<keyword evidence="8" id="KW-0131">Cell cycle</keyword>
<feature type="domain" description="Tyr recombinase" evidence="10">
    <location>
        <begin position="130"/>
        <end position="319"/>
    </location>
</feature>
<dbReference type="InterPro" id="IPR002104">
    <property type="entry name" value="Integrase_catalytic"/>
</dbReference>
<dbReference type="GO" id="GO:0005737">
    <property type="term" value="C:cytoplasm"/>
    <property type="evidence" value="ECO:0007669"/>
    <property type="project" value="UniProtKB-SubCell"/>
</dbReference>
<proteinExistence type="predicted"/>
<dbReference type="Pfam" id="PF00589">
    <property type="entry name" value="Phage_integrase"/>
    <property type="match status" value="1"/>
</dbReference>
<dbReference type="STRING" id="1798374.A2Z33_01240"/>
<keyword evidence="7" id="KW-0233">DNA recombination</keyword>
<evidence type="ECO:0000256" key="8">
    <source>
        <dbReference type="ARBA" id="ARBA00023306"/>
    </source>
</evidence>
<dbReference type="PROSITE" id="PS51900">
    <property type="entry name" value="CB"/>
    <property type="match status" value="1"/>
</dbReference>
<protein>
    <recommendedName>
        <fullName evidence="14">Tyrosine recombinase XerC</fullName>
    </recommendedName>
</protein>
<keyword evidence="3" id="KW-0132">Cell division</keyword>
<comment type="caution">
    <text evidence="12">The sequence shown here is derived from an EMBL/GenBank/DDBJ whole genome shotgun (WGS) entry which is preliminary data.</text>
</comment>
<reference evidence="12 13" key="1">
    <citation type="journal article" date="2016" name="Nat. Commun.">
        <title>Thousands of microbial genomes shed light on interconnected biogeochemical processes in an aquifer system.</title>
        <authorList>
            <person name="Anantharaman K."/>
            <person name="Brown C.T."/>
            <person name="Hug L.A."/>
            <person name="Sharon I."/>
            <person name="Castelle C.J."/>
            <person name="Probst A.J."/>
            <person name="Thomas B.C."/>
            <person name="Singh A."/>
            <person name="Wilkins M.J."/>
            <person name="Karaoz U."/>
            <person name="Brodie E.L."/>
            <person name="Williams K.H."/>
            <person name="Hubbard S.S."/>
            <person name="Banfield J.F."/>
        </authorList>
    </citation>
    <scope>NUCLEOTIDE SEQUENCE [LARGE SCALE GENOMIC DNA]</scope>
</reference>
<accession>A0A1F5YNR8</accession>
<evidence type="ECO:0000256" key="6">
    <source>
        <dbReference type="ARBA" id="ARBA00023125"/>
    </source>
</evidence>
<keyword evidence="5" id="KW-0229">DNA integration</keyword>
<evidence type="ECO:0000259" key="11">
    <source>
        <dbReference type="PROSITE" id="PS51900"/>
    </source>
</evidence>
<evidence type="ECO:0000256" key="4">
    <source>
        <dbReference type="ARBA" id="ARBA00022829"/>
    </source>
</evidence>
<dbReference type="AlphaFoldDB" id="A0A1F5YNR8"/>
<dbReference type="Gene3D" id="1.10.150.130">
    <property type="match status" value="1"/>
</dbReference>
<evidence type="ECO:0008006" key="14">
    <source>
        <dbReference type="Google" id="ProtNLM"/>
    </source>
</evidence>
<dbReference type="InterPro" id="IPR013762">
    <property type="entry name" value="Integrase-like_cat_sf"/>
</dbReference>
<dbReference type="Gene3D" id="1.10.443.10">
    <property type="entry name" value="Intergrase catalytic core"/>
    <property type="match status" value="1"/>
</dbReference>
<evidence type="ECO:0000313" key="13">
    <source>
        <dbReference type="Proteomes" id="UP000178448"/>
    </source>
</evidence>
<dbReference type="CDD" id="cd00798">
    <property type="entry name" value="INT_XerDC_C"/>
    <property type="match status" value="1"/>
</dbReference>
<name>A0A1F5YNR8_9BACT</name>
<feature type="domain" description="Core-binding (CB)" evidence="11">
    <location>
        <begin position="1"/>
        <end position="110"/>
    </location>
</feature>